<feature type="domain" description="IP5PC-F immunoglobulin-like" evidence="2">
    <location>
        <begin position="2"/>
        <end position="104"/>
    </location>
</feature>
<dbReference type="Proteomes" id="UP000250321">
    <property type="component" value="Unassembled WGS sequence"/>
</dbReference>
<dbReference type="OrthoDB" id="5598268at2759"/>
<dbReference type="Gene3D" id="3.30.200.160">
    <property type="entry name" value="TFIIIC, subcomplex tauA, subunit Sfc1, barrel domain"/>
    <property type="match status" value="1"/>
</dbReference>
<name>A0A314ZKY2_PRUYE</name>
<keyword evidence="4" id="KW-1185">Reference proteome</keyword>
<evidence type="ECO:0000259" key="1">
    <source>
        <dbReference type="Pfam" id="PF17682"/>
    </source>
</evidence>
<gene>
    <name evidence="3" type="ORF">Pyn_24437</name>
</gene>
<accession>A0A314ZKY2</accession>
<dbReference type="PANTHER" id="PTHR13230:SF5">
    <property type="entry name" value="GENERAL TRANSCRIPTION FACTOR 3C POLYPEPTIDE 5"/>
    <property type="match status" value="1"/>
</dbReference>
<dbReference type="Pfam" id="PF17682">
    <property type="entry name" value="Tau95_N"/>
    <property type="match status" value="1"/>
</dbReference>
<dbReference type="InterPro" id="IPR041499">
    <property type="entry name" value="Tfc1/Sfc1_N"/>
</dbReference>
<dbReference type="InterPro" id="IPR040454">
    <property type="entry name" value="TF_IIIC_Tfc1/Sfc1"/>
</dbReference>
<feature type="domain" description="Transcription factor IIIC subunit Tfc1/Sfc1 triple barrel" evidence="1">
    <location>
        <begin position="189"/>
        <end position="270"/>
    </location>
</feature>
<organism evidence="3 4">
    <name type="scientific">Prunus yedoensis var. nudiflora</name>
    <dbReference type="NCBI Taxonomy" id="2094558"/>
    <lineage>
        <taxon>Eukaryota</taxon>
        <taxon>Viridiplantae</taxon>
        <taxon>Streptophyta</taxon>
        <taxon>Embryophyta</taxon>
        <taxon>Tracheophyta</taxon>
        <taxon>Spermatophyta</taxon>
        <taxon>Magnoliopsida</taxon>
        <taxon>eudicotyledons</taxon>
        <taxon>Gunneridae</taxon>
        <taxon>Pentapetalae</taxon>
        <taxon>rosids</taxon>
        <taxon>fabids</taxon>
        <taxon>Rosales</taxon>
        <taxon>Rosaceae</taxon>
        <taxon>Amygdaloideae</taxon>
        <taxon>Amygdaleae</taxon>
        <taxon>Prunus</taxon>
    </lineage>
</organism>
<dbReference type="GO" id="GO:0001002">
    <property type="term" value="F:RNA polymerase III type 1 promoter sequence-specific DNA binding"/>
    <property type="evidence" value="ECO:0007669"/>
    <property type="project" value="TreeGrafter"/>
</dbReference>
<sequence>MAVFRIICEGQSTVKEDGNEPDFRTRGANRLPRWLEVTPATGMIKPEQSVEVSIHHEEFHTLEEFVDGIPQNWLCEDTRDKEVILIVNVEGSCSAQTSSHRVRVLFLGQDNLHCHKVQHLQKRILEQVILESRRGENLVCNLILYKHQRVKVYYIGLVCNYISNNTICSGSRKRWQHHTGFLPSREVFAIHYPGYPSSMSRAIETLGGTQGIRKAHSSQSNRLELHFRHQEPYSHPTFGDLRPCNNLLLKISRTKSNAGQTQPQRMVDYQHVVPVHADGARKKKRNWIEIKDPHSGKIPKRTNWEEYIPQGSDQWESQMAVSQLFDERPVWPKDSLTERLVDKGFNFSDHLLRRLLSRVAYYFHVDHFSGSG</sequence>
<proteinExistence type="predicted"/>
<dbReference type="GO" id="GO:0005634">
    <property type="term" value="C:nucleus"/>
    <property type="evidence" value="ECO:0007669"/>
    <property type="project" value="UniProtKB-SubCell"/>
</dbReference>
<protein>
    <submittedName>
        <fullName evidence="3">Uncharacterized protein</fullName>
    </submittedName>
</protein>
<evidence type="ECO:0000259" key="2">
    <source>
        <dbReference type="Pfam" id="PF23755"/>
    </source>
</evidence>
<dbReference type="GO" id="GO:0006384">
    <property type="term" value="P:transcription initiation at RNA polymerase III promoter"/>
    <property type="evidence" value="ECO:0007669"/>
    <property type="project" value="InterPro"/>
</dbReference>
<dbReference type="InterPro" id="IPR042536">
    <property type="entry name" value="TFIIIC_tauA_Sfc1"/>
</dbReference>
<evidence type="ECO:0000313" key="4">
    <source>
        <dbReference type="Proteomes" id="UP000250321"/>
    </source>
</evidence>
<dbReference type="Pfam" id="PF23755">
    <property type="entry name" value="Ig-like_IP5PC_F"/>
    <property type="match status" value="1"/>
</dbReference>
<evidence type="ECO:0000313" key="3">
    <source>
        <dbReference type="EMBL" id="PQQ17858.1"/>
    </source>
</evidence>
<dbReference type="GO" id="GO:0001003">
    <property type="term" value="F:RNA polymerase III type 2 promoter sequence-specific DNA binding"/>
    <property type="evidence" value="ECO:0007669"/>
    <property type="project" value="TreeGrafter"/>
</dbReference>
<dbReference type="InterPro" id="IPR056455">
    <property type="entry name" value="Ig-like_IP5PC_F"/>
</dbReference>
<dbReference type="GO" id="GO:0000127">
    <property type="term" value="C:transcription factor TFIIIC complex"/>
    <property type="evidence" value="ECO:0007669"/>
    <property type="project" value="InterPro"/>
</dbReference>
<dbReference type="PANTHER" id="PTHR13230">
    <property type="entry name" value="GENERAL TRANSCRIPTION FACTOR IIIC, POLYPEPTIDE 5"/>
    <property type="match status" value="1"/>
</dbReference>
<dbReference type="AlphaFoldDB" id="A0A314ZKY2"/>
<dbReference type="STRING" id="2094558.A0A314ZKY2"/>
<dbReference type="EMBL" id="PJQY01000134">
    <property type="protein sequence ID" value="PQQ17858.1"/>
    <property type="molecule type" value="Genomic_DNA"/>
</dbReference>
<reference evidence="3 4" key="1">
    <citation type="submission" date="2018-02" db="EMBL/GenBank/DDBJ databases">
        <title>Draft genome of wild Prunus yedoensis var. nudiflora.</title>
        <authorList>
            <person name="Baek S."/>
            <person name="Kim J.-H."/>
            <person name="Choi K."/>
            <person name="Kim G.-B."/>
            <person name="Cho A."/>
            <person name="Jang H."/>
            <person name="Shin C.-H."/>
            <person name="Yu H.-J."/>
            <person name="Mun J.-H."/>
        </authorList>
    </citation>
    <scope>NUCLEOTIDE SEQUENCE [LARGE SCALE GENOMIC DNA]</scope>
    <source>
        <strain evidence="4">cv. Jeju island</strain>
        <tissue evidence="3">Leaf</tissue>
    </source>
</reference>
<comment type="caution">
    <text evidence="3">The sequence shown here is derived from an EMBL/GenBank/DDBJ whole genome shotgun (WGS) entry which is preliminary data.</text>
</comment>